<dbReference type="CDD" id="cd19095">
    <property type="entry name" value="AKR_PA4992-like"/>
    <property type="match status" value="1"/>
</dbReference>
<dbReference type="Proteomes" id="UP001480955">
    <property type="component" value="Unassembled WGS sequence"/>
</dbReference>
<evidence type="ECO:0000259" key="1">
    <source>
        <dbReference type="Pfam" id="PF00248"/>
    </source>
</evidence>
<dbReference type="RefSeq" id="WP_350396304.1">
    <property type="nucleotide sequence ID" value="NZ_JBELQE010000093.1"/>
</dbReference>
<comment type="caution">
    <text evidence="2">The sequence shown here is derived from an EMBL/GenBank/DDBJ whole genome shotgun (WGS) entry which is preliminary data.</text>
</comment>
<dbReference type="PANTHER" id="PTHR43312">
    <property type="entry name" value="D-THREO-ALDOSE 1-DEHYDROGENASE"/>
    <property type="match status" value="1"/>
</dbReference>
<gene>
    <name evidence="2" type="ORF">ABS772_18605</name>
</gene>
<accession>A0ABV1QRC7</accession>
<reference evidence="2 3" key="1">
    <citation type="submission" date="2024-06" db="EMBL/GenBank/DDBJ databases">
        <authorList>
            <person name="Campbell A.G."/>
        </authorList>
    </citation>
    <scope>NUCLEOTIDE SEQUENCE [LARGE SCALE GENOMIC DNA]</scope>
    <source>
        <strain evidence="2 3">EM12</strain>
    </source>
</reference>
<dbReference type="PROSITE" id="PS51318">
    <property type="entry name" value="TAT"/>
    <property type="match status" value="1"/>
</dbReference>
<evidence type="ECO:0000313" key="2">
    <source>
        <dbReference type="EMBL" id="MER2251933.1"/>
    </source>
</evidence>
<dbReference type="Gene3D" id="3.20.20.100">
    <property type="entry name" value="NADP-dependent oxidoreductase domain"/>
    <property type="match status" value="1"/>
</dbReference>
<feature type="domain" description="NADP-dependent oxidoreductase" evidence="1">
    <location>
        <begin position="62"/>
        <end position="303"/>
    </location>
</feature>
<evidence type="ECO:0000313" key="3">
    <source>
        <dbReference type="Proteomes" id="UP001480955"/>
    </source>
</evidence>
<sequence>MPPILPPVLPPVPTLARRTLLQGTAALAAAGLTPALLRPSRAAEALISRPIPSSGERLPAMGIGTSRRYEVAVTPEATAPLREAVERFVALGGTVIDTAPSYGTAEDVLGLILGGLREKIFLATKVAARGREAAQAETERSFQRLRTDKIDLIAVHNLIDTEVNLAVLRELKEKGRIRYVGVTVWRDEQFPDLEAVMKRDKLDFVQVNYALDSRTAAERILPLAAERGVAVMVNVPFGRDRLFKAVKDKPLPDFAAEFGCRSWAQFFLKYVLANDAVTCPIPGMAKAAYVEDNLAAATGRLPDAAERRKMEAFIDAV</sequence>
<keyword evidence="3" id="KW-1185">Reference proteome</keyword>
<dbReference type="InterPro" id="IPR036812">
    <property type="entry name" value="NAD(P)_OxRdtase_dom_sf"/>
</dbReference>
<name>A0ABV1QRC7_9HYPH</name>
<dbReference type="SUPFAM" id="SSF51430">
    <property type="entry name" value="NAD(P)-linked oxidoreductase"/>
    <property type="match status" value="1"/>
</dbReference>
<dbReference type="PANTHER" id="PTHR43312:SF1">
    <property type="entry name" value="NADP-DEPENDENT OXIDOREDUCTASE DOMAIN-CONTAINING PROTEIN"/>
    <property type="match status" value="1"/>
</dbReference>
<dbReference type="Pfam" id="PF00248">
    <property type="entry name" value="Aldo_ket_red"/>
    <property type="match status" value="1"/>
</dbReference>
<proteinExistence type="predicted"/>
<protein>
    <submittedName>
        <fullName evidence="2">Aldo/keto reductase</fullName>
    </submittedName>
</protein>
<dbReference type="InterPro" id="IPR023210">
    <property type="entry name" value="NADP_OxRdtase_dom"/>
</dbReference>
<organism evidence="2 3">
    <name type="scientific">Methylorubrum podarium</name>
    <dbReference type="NCBI Taxonomy" id="200476"/>
    <lineage>
        <taxon>Bacteria</taxon>
        <taxon>Pseudomonadati</taxon>
        <taxon>Pseudomonadota</taxon>
        <taxon>Alphaproteobacteria</taxon>
        <taxon>Hyphomicrobiales</taxon>
        <taxon>Methylobacteriaceae</taxon>
        <taxon>Methylorubrum</taxon>
    </lineage>
</organism>
<dbReference type="InterPro" id="IPR053135">
    <property type="entry name" value="AKR2_Oxidoreductase"/>
</dbReference>
<dbReference type="InterPro" id="IPR006311">
    <property type="entry name" value="TAT_signal"/>
</dbReference>
<dbReference type="EMBL" id="JBELQE010000093">
    <property type="protein sequence ID" value="MER2251933.1"/>
    <property type="molecule type" value="Genomic_DNA"/>
</dbReference>